<comment type="similarity">
    <text evidence="1">Belongs to the ABC transporter superfamily.</text>
</comment>
<evidence type="ECO:0000313" key="7">
    <source>
        <dbReference type="Proteomes" id="UP000198327"/>
    </source>
</evidence>
<dbReference type="AlphaFoldDB" id="A0A239N6S8"/>
<organism evidence="6 7">
    <name type="scientific">Rhodococcoides kyotonense</name>
    <dbReference type="NCBI Taxonomy" id="398843"/>
    <lineage>
        <taxon>Bacteria</taxon>
        <taxon>Bacillati</taxon>
        <taxon>Actinomycetota</taxon>
        <taxon>Actinomycetes</taxon>
        <taxon>Mycobacteriales</taxon>
        <taxon>Nocardiaceae</taxon>
        <taxon>Rhodococcoides</taxon>
    </lineage>
</organism>
<sequence>MIEAHRLTKRYGSTLAVDDLTFTAREGRITALLGRVGAGKSTILRMLLGLAHPTSGHAFIDGHHPADLALPATTIGALLDAGWVYPHRSARTHLRCAALSGGLPTRSVDEVLEQVDLGDAAGMKIAAFSSGMLQRLGMAAALLGDPPMVVVDEPFNEGEPADVAWTRGMLARLARDGRTVLVASRSASEIALLADDLVIIDDGRLLTRCTSEEFVALTGGTMLHIRSPQLSKLEEALLAKEIPTSRDSSRHTERGTEQVPSLLVAAAERREIAMIAASHELVLSEVTTDRGSFEDVFVNLIRDAAGATHD</sequence>
<dbReference type="Proteomes" id="UP000198327">
    <property type="component" value="Unassembled WGS sequence"/>
</dbReference>
<evidence type="ECO:0000256" key="1">
    <source>
        <dbReference type="ARBA" id="ARBA00005417"/>
    </source>
</evidence>
<keyword evidence="2" id="KW-0813">Transport</keyword>
<dbReference type="RefSeq" id="WP_089252478.1">
    <property type="nucleotide sequence ID" value="NZ_FZOW01000030.1"/>
</dbReference>
<reference evidence="7" key="1">
    <citation type="submission" date="2017-06" db="EMBL/GenBank/DDBJ databases">
        <authorList>
            <person name="Varghese N."/>
            <person name="Submissions S."/>
        </authorList>
    </citation>
    <scope>NUCLEOTIDE SEQUENCE [LARGE SCALE GENOMIC DNA]</scope>
    <source>
        <strain evidence="7">JCM 23211</strain>
    </source>
</reference>
<evidence type="ECO:0000256" key="3">
    <source>
        <dbReference type="ARBA" id="ARBA00022741"/>
    </source>
</evidence>
<evidence type="ECO:0000256" key="4">
    <source>
        <dbReference type="ARBA" id="ARBA00022840"/>
    </source>
</evidence>
<feature type="domain" description="ABC transporter" evidence="5">
    <location>
        <begin position="2"/>
        <end position="227"/>
    </location>
</feature>
<keyword evidence="4 6" id="KW-0067">ATP-binding</keyword>
<proteinExistence type="inferred from homology"/>
<dbReference type="GO" id="GO:0016887">
    <property type="term" value="F:ATP hydrolysis activity"/>
    <property type="evidence" value="ECO:0007669"/>
    <property type="project" value="InterPro"/>
</dbReference>
<dbReference type="PROSITE" id="PS50893">
    <property type="entry name" value="ABC_TRANSPORTER_2"/>
    <property type="match status" value="1"/>
</dbReference>
<dbReference type="InterPro" id="IPR003439">
    <property type="entry name" value="ABC_transporter-like_ATP-bd"/>
</dbReference>
<evidence type="ECO:0000313" key="6">
    <source>
        <dbReference type="EMBL" id="SNT50172.1"/>
    </source>
</evidence>
<dbReference type="InterPro" id="IPR017871">
    <property type="entry name" value="ABC_transporter-like_CS"/>
</dbReference>
<dbReference type="PANTHER" id="PTHR43335:SF4">
    <property type="entry name" value="ABC TRANSPORTER, ATP-BINDING PROTEIN"/>
    <property type="match status" value="1"/>
</dbReference>
<accession>A0A239N6S8</accession>
<dbReference type="GO" id="GO:0005524">
    <property type="term" value="F:ATP binding"/>
    <property type="evidence" value="ECO:0007669"/>
    <property type="project" value="UniProtKB-KW"/>
</dbReference>
<protein>
    <submittedName>
        <fullName evidence="6">ABC-2 type transport system ATP-binding protein</fullName>
    </submittedName>
</protein>
<name>A0A239N6S8_9NOCA</name>
<keyword evidence="7" id="KW-1185">Reference proteome</keyword>
<dbReference type="PANTHER" id="PTHR43335">
    <property type="entry name" value="ABC TRANSPORTER, ATP-BINDING PROTEIN"/>
    <property type="match status" value="1"/>
</dbReference>
<dbReference type="PROSITE" id="PS00211">
    <property type="entry name" value="ABC_TRANSPORTER_1"/>
    <property type="match status" value="1"/>
</dbReference>
<dbReference type="SUPFAM" id="SSF52540">
    <property type="entry name" value="P-loop containing nucleoside triphosphate hydrolases"/>
    <property type="match status" value="1"/>
</dbReference>
<gene>
    <name evidence="6" type="ORF">SAMN05421642_1309</name>
</gene>
<dbReference type="InterPro" id="IPR003593">
    <property type="entry name" value="AAA+_ATPase"/>
</dbReference>
<dbReference type="InterPro" id="IPR027417">
    <property type="entry name" value="P-loop_NTPase"/>
</dbReference>
<evidence type="ECO:0000256" key="2">
    <source>
        <dbReference type="ARBA" id="ARBA00022448"/>
    </source>
</evidence>
<dbReference type="SMART" id="SM00382">
    <property type="entry name" value="AAA"/>
    <property type="match status" value="1"/>
</dbReference>
<evidence type="ECO:0000259" key="5">
    <source>
        <dbReference type="PROSITE" id="PS50893"/>
    </source>
</evidence>
<dbReference type="OrthoDB" id="9804819at2"/>
<keyword evidence="3" id="KW-0547">Nucleotide-binding</keyword>
<dbReference type="Pfam" id="PF00005">
    <property type="entry name" value="ABC_tran"/>
    <property type="match status" value="1"/>
</dbReference>
<dbReference type="EMBL" id="FZOW01000030">
    <property type="protein sequence ID" value="SNT50172.1"/>
    <property type="molecule type" value="Genomic_DNA"/>
</dbReference>
<dbReference type="Gene3D" id="3.40.50.300">
    <property type="entry name" value="P-loop containing nucleotide triphosphate hydrolases"/>
    <property type="match status" value="1"/>
</dbReference>